<dbReference type="Pfam" id="PF19300">
    <property type="entry name" value="BPD_transp_1_N"/>
    <property type="match status" value="1"/>
</dbReference>
<feature type="transmembrane region" description="Helical" evidence="7">
    <location>
        <begin position="103"/>
        <end position="124"/>
    </location>
</feature>
<feature type="transmembrane region" description="Helical" evidence="7">
    <location>
        <begin position="136"/>
        <end position="162"/>
    </location>
</feature>
<comment type="subcellular location">
    <subcellularLocation>
        <location evidence="1 7">Cell membrane</location>
        <topology evidence="1 7">Multi-pass membrane protein</topology>
    </subcellularLocation>
</comment>
<evidence type="ECO:0000256" key="3">
    <source>
        <dbReference type="ARBA" id="ARBA00022475"/>
    </source>
</evidence>
<feature type="domain" description="ABC transmembrane type-1" evidence="8">
    <location>
        <begin position="97"/>
        <end position="304"/>
    </location>
</feature>
<comment type="similarity">
    <text evidence="7">Belongs to the binding-protein-dependent transport system permease family.</text>
</comment>
<evidence type="ECO:0000259" key="8">
    <source>
        <dbReference type="PROSITE" id="PS50928"/>
    </source>
</evidence>
<sequence length="322" mass="34507">MRLIYFLAPRLLIAAITMFGVALLVFLSLRLIPGGYADIVLGPFATGAARDLLIQRYGLDEPIFVQFGKWLWALLQGDFGNSMVTNKPVIDEFLRRAPVTGELAILTLLLALAIGLPLGVWSGLAEGGAGGKGRLGRLVGALGASVPDFVIGSAFIFIFSKWSLGLKVGGFVPLDQGLWDNLKTMILPTVSLSVFAIALFLRTTRDAVLRVMTDGHILAAVARGQRPRDIVRHHVLRNAAIPVVTVTATYFGFLLGGAVIAEVLFSIPGVGYYIFSSLEERDYAVVQAGVLLAAFVFVSLNMVADFAYALIDPRIGAARSGT</sequence>
<dbReference type="EMBL" id="FWFR01000002">
    <property type="protein sequence ID" value="SLN63384.1"/>
    <property type="molecule type" value="Genomic_DNA"/>
</dbReference>
<dbReference type="InterPro" id="IPR045621">
    <property type="entry name" value="BPD_transp_1_N"/>
</dbReference>
<dbReference type="RefSeq" id="WP_085884164.1">
    <property type="nucleotide sequence ID" value="NZ_FWFR01000002.1"/>
</dbReference>
<dbReference type="InterPro" id="IPR035906">
    <property type="entry name" value="MetI-like_sf"/>
</dbReference>
<evidence type="ECO:0000256" key="6">
    <source>
        <dbReference type="ARBA" id="ARBA00023136"/>
    </source>
</evidence>
<evidence type="ECO:0000313" key="9">
    <source>
        <dbReference type="EMBL" id="SLN63384.1"/>
    </source>
</evidence>
<dbReference type="Gene3D" id="1.10.3720.10">
    <property type="entry name" value="MetI-like"/>
    <property type="match status" value="1"/>
</dbReference>
<evidence type="ECO:0000313" key="10">
    <source>
        <dbReference type="Proteomes" id="UP000193200"/>
    </source>
</evidence>
<organism evidence="9 10">
    <name type="scientific">Oceanibacterium hippocampi</name>
    <dbReference type="NCBI Taxonomy" id="745714"/>
    <lineage>
        <taxon>Bacteria</taxon>
        <taxon>Pseudomonadati</taxon>
        <taxon>Pseudomonadota</taxon>
        <taxon>Alphaproteobacteria</taxon>
        <taxon>Sneathiellales</taxon>
        <taxon>Sneathiellaceae</taxon>
        <taxon>Oceanibacterium</taxon>
    </lineage>
</organism>
<dbReference type="InParanoid" id="A0A1Y5TLW5"/>
<feature type="transmembrane region" description="Helical" evidence="7">
    <location>
        <begin position="239"/>
        <end position="265"/>
    </location>
</feature>
<evidence type="ECO:0000256" key="4">
    <source>
        <dbReference type="ARBA" id="ARBA00022692"/>
    </source>
</evidence>
<gene>
    <name evidence="9" type="primary">dppB_4</name>
    <name evidence="9" type="ORF">OCH7691_02839</name>
</gene>
<evidence type="ECO:0000256" key="2">
    <source>
        <dbReference type="ARBA" id="ARBA00022448"/>
    </source>
</evidence>
<keyword evidence="10" id="KW-1185">Reference proteome</keyword>
<dbReference type="OrthoDB" id="9807402at2"/>
<dbReference type="SUPFAM" id="SSF161098">
    <property type="entry name" value="MetI-like"/>
    <property type="match status" value="1"/>
</dbReference>
<dbReference type="GO" id="GO:0071916">
    <property type="term" value="F:dipeptide transmembrane transporter activity"/>
    <property type="evidence" value="ECO:0007669"/>
    <property type="project" value="TreeGrafter"/>
</dbReference>
<keyword evidence="5 7" id="KW-1133">Transmembrane helix</keyword>
<reference evidence="9 10" key="1">
    <citation type="submission" date="2017-03" db="EMBL/GenBank/DDBJ databases">
        <authorList>
            <person name="Afonso C.L."/>
            <person name="Miller P.J."/>
            <person name="Scott M.A."/>
            <person name="Spackman E."/>
            <person name="Goraichik I."/>
            <person name="Dimitrov K.M."/>
            <person name="Suarez D.L."/>
            <person name="Swayne D.E."/>
        </authorList>
    </citation>
    <scope>NUCLEOTIDE SEQUENCE [LARGE SCALE GENOMIC DNA]</scope>
    <source>
        <strain evidence="9 10">CECT 7691</strain>
    </source>
</reference>
<keyword evidence="4 7" id="KW-0812">Transmembrane</keyword>
<evidence type="ECO:0000256" key="5">
    <source>
        <dbReference type="ARBA" id="ARBA00022989"/>
    </source>
</evidence>
<name>A0A1Y5TLW5_9PROT</name>
<dbReference type="InterPro" id="IPR000515">
    <property type="entry name" value="MetI-like"/>
</dbReference>
<accession>A0A1Y5TLW5</accession>
<evidence type="ECO:0000256" key="7">
    <source>
        <dbReference type="RuleBase" id="RU363032"/>
    </source>
</evidence>
<proteinExistence type="inferred from homology"/>
<keyword evidence="2 7" id="KW-0813">Transport</keyword>
<keyword evidence="6 7" id="KW-0472">Membrane</keyword>
<feature type="transmembrane region" description="Helical" evidence="7">
    <location>
        <begin position="182"/>
        <end position="201"/>
    </location>
</feature>
<dbReference type="GO" id="GO:0005886">
    <property type="term" value="C:plasma membrane"/>
    <property type="evidence" value="ECO:0007669"/>
    <property type="project" value="UniProtKB-SubCell"/>
</dbReference>
<dbReference type="Proteomes" id="UP000193200">
    <property type="component" value="Unassembled WGS sequence"/>
</dbReference>
<dbReference type="Pfam" id="PF00528">
    <property type="entry name" value="BPD_transp_1"/>
    <property type="match status" value="1"/>
</dbReference>
<dbReference type="PANTHER" id="PTHR43163">
    <property type="entry name" value="DIPEPTIDE TRANSPORT SYSTEM PERMEASE PROTEIN DPPB-RELATED"/>
    <property type="match status" value="1"/>
</dbReference>
<dbReference type="PANTHER" id="PTHR43163:SF6">
    <property type="entry name" value="DIPEPTIDE TRANSPORT SYSTEM PERMEASE PROTEIN DPPB-RELATED"/>
    <property type="match status" value="1"/>
</dbReference>
<dbReference type="PROSITE" id="PS50928">
    <property type="entry name" value="ABC_TM1"/>
    <property type="match status" value="1"/>
</dbReference>
<protein>
    <submittedName>
        <fullName evidence="9">Dipeptide transport system permease protein DppB</fullName>
    </submittedName>
</protein>
<feature type="transmembrane region" description="Helical" evidence="7">
    <location>
        <begin position="285"/>
        <end position="311"/>
    </location>
</feature>
<feature type="transmembrane region" description="Helical" evidence="7">
    <location>
        <begin position="12"/>
        <end position="32"/>
    </location>
</feature>
<dbReference type="CDD" id="cd06261">
    <property type="entry name" value="TM_PBP2"/>
    <property type="match status" value="1"/>
</dbReference>
<keyword evidence="3" id="KW-1003">Cell membrane</keyword>
<evidence type="ECO:0000256" key="1">
    <source>
        <dbReference type="ARBA" id="ARBA00004651"/>
    </source>
</evidence>
<dbReference type="AlphaFoldDB" id="A0A1Y5TLW5"/>